<comment type="caution">
    <text evidence="1">The sequence shown here is derived from an EMBL/GenBank/DDBJ whole genome shotgun (WGS) entry which is preliminary data.</text>
</comment>
<dbReference type="InterPro" id="IPR010287">
    <property type="entry name" value="DUF892_YciF-like"/>
</dbReference>
<dbReference type="PANTHER" id="PTHR30565">
    <property type="entry name" value="PROTEIN YCIF"/>
    <property type="match status" value="1"/>
</dbReference>
<dbReference type="InterPro" id="IPR047114">
    <property type="entry name" value="YciF"/>
</dbReference>
<dbReference type="Pfam" id="PF05974">
    <property type="entry name" value="DUF892"/>
    <property type="match status" value="1"/>
</dbReference>
<dbReference type="RefSeq" id="WP_220114588.1">
    <property type="nucleotide sequence ID" value="NZ_JAHZSV010000024.1"/>
</dbReference>
<reference evidence="1 2" key="1">
    <citation type="submission" date="2021-08" db="EMBL/GenBank/DDBJ databases">
        <title>Muricauda profundi sp. nov., a marine bacterium isolated from deep seawater of the Mariana Trench.</title>
        <authorList>
            <person name="Wei Y."/>
        </authorList>
    </citation>
    <scope>NUCLEOTIDE SEQUENCE [LARGE SCALE GENOMIC DNA]</scope>
    <source>
        <strain evidence="1 2">W52</strain>
    </source>
</reference>
<organism evidence="1 2">
    <name type="scientific">Flagellimonas abyssi</name>
    <dbReference type="NCBI Taxonomy" id="2864871"/>
    <lineage>
        <taxon>Bacteria</taxon>
        <taxon>Pseudomonadati</taxon>
        <taxon>Bacteroidota</taxon>
        <taxon>Flavobacteriia</taxon>
        <taxon>Flavobacteriales</taxon>
        <taxon>Flavobacteriaceae</taxon>
        <taxon>Flagellimonas</taxon>
    </lineage>
</organism>
<protein>
    <submittedName>
        <fullName evidence="1">Ferritin-like domain-containing protein</fullName>
    </submittedName>
</protein>
<dbReference type="InterPro" id="IPR012347">
    <property type="entry name" value="Ferritin-like"/>
</dbReference>
<dbReference type="Proteomes" id="UP001196136">
    <property type="component" value="Unassembled WGS sequence"/>
</dbReference>
<gene>
    <name evidence="1" type="ORF">K1F36_15080</name>
</gene>
<dbReference type="CDD" id="cd07909">
    <property type="entry name" value="YciF"/>
    <property type="match status" value="1"/>
</dbReference>
<sequence length="161" mass="18256">MKTLKDLFEHQLKDLYSAENQLLDALPKVMQNVNDSELKNAIASHKEETQKHKERIKEICTEIGINPFGEECKAMKGLIEETAHFLEEDADSDVRDAGIIANCQRIEHYEISGYGTAVKFAKQLGLNDIASKLQTTLDEEYDADEKMDKLAENRINEEAKA</sequence>
<evidence type="ECO:0000313" key="2">
    <source>
        <dbReference type="Proteomes" id="UP001196136"/>
    </source>
</evidence>
<evidence type="ECO:0000313" key="1">
    <source>
        <dbReference type="EMBL" id="MBW8201150.1"/>
    </source>
</evidence>
<dbReference type="PANTHER" id="PTHR30565:SF9">
    <property type="entry name" value="PROTEIN YCIF"/>
    <property type="match status" value="1"/>
</dbReference>
<dbReference type="InterPro" id="IPR009078">
    <property type="entry name" value="Ferritin-like_SF"/>
</dbReference>
<accession>A0ABS7EU58</accession>
<dbReference type="Gene3D" id="1.20.1260.10">
    <property type="match status" value="1"/>
</dbReference>
<keyword evidence="2" id="KW-1185">Reference proteome</keyword>
<name>A0ABS7EU58_9FLAO</name>
<proteinExistence type="predicted"/>
<dbReference type="SUPFAM" id="SSF47240">
    <property type="entry name" value="Ferritin-like"/>
    <property type="match status" value="1"/>
</dbReference>
<dbReference type="EMBL" id="JAHZSV010000024">
    <property type="protein sequence ID" value="MBW8201150.1"/>
    <property type="molecule type" value="Genomic_DNA"/>
</dbReference>